<keyword evidence="8 9" id="KW-0325">Glycoprotein</keyword>
<sequence>MPRPSYARARAKRYPPTKWGKVTLWAFILLAVSTFTIITTSGIDYQRISGLNWILNQDKSQSENVQFQQDYPANMEWEEVQQRRVQHMLHACSSLNLNQTLDYMVLKHLLVDTRHKTLMCFVPKVACTSWKRLWFWMVGLLQDDDDIMDLTRAQVHGPLLPNLANTMFPEAKKEEILRTYKKFLFTRHPLDRLISAFSDKLENSDRESKFDFHKYVGQEVEMMVRGKVTGLGHNVTFPEFIKWVTPPNGTWTEAQKNEHWRPISELCAPCTVQYNAVGRYENLEQEMNATLHWLDVGHYARRFPPPDRTFHAAERRHQYLQHLASDDKLRFLRTYLLDFLLFGYDMP</sequence>
<evidence type="ECO:0000256" key="4">
    <source>
        <dbReference type="ARBA" id="ARBA00022692"/>
    </source>
</evidence>
<keyword evidence="6 9" id="KW-0333">Golgi apparatus</keyword>
<keyword evidence="11" id="KW-1185">Reference proteome</keyword>
<proteinExistence type="inferred from homology"/>
<keyword evidence="5" id="KW-1133">Transmembrane helix</keyword>
<evidence type="ECO:0000256" key="9">
    <source>
        <dbReference type="RuleBase" id="RU364020"/>
    </source>
</evidence>
<dbReference type="InterPro" id="IPR005331">
    <property type="entry name" value="Sulfotransferase"/>
</dbReference>
<evidence type="ECO:0000256" key="7">
    <source>
        <dbReference type="ARBA" id="ARBA00023136"/>
    </source>
</evidence>
<organism evidence="10 11">
    <name type="scientific">Homarus americanus</name>
    <name type="common">American lobster</name>
    <dbReference type="NCBI Taxonomy" id="6706"/>
    <lineage>
        <taxon>Eukaryota</taxon>
        <taxon>Metazoa</taxon>
        <taxon>Ecdysozoa</taxon>
        <taxon>Arthropoda</taxon>
        <taxon>Crustacea</taxon>
        <taxon>Multicrustacea</taxon>
        <taxon>Malacostraca</taxon>
        <taxon>Eumalacostraca</taxon>
        <taxon>Eucarida</taxon>
        <taxon>Decapoda</taxon>
        <taxon>Pleocyemata</taxon>
        <taxon>Astacidea</taxon>
        <taxon>Nephropoidea</taxon>
        <taxon>Nephropidae</taxon>
        <taxon>Homarus</taxon>
    </lineage>
</organism>
<dbReference type="EMBL" id="JAHLQT010011563">
    <property type="protein sequence ID" value="KAG7172246.1"/>
    <property type="molecule type" value="Genomic_DNA"/>
</dbReference>
<keyword evidence="4" id="KW-0812">Transmembrane</keyword>
<comment type="subcellular location">
    <subcellularLocation>
        <location evidence="1 9">Golgi apparatus membrane</location>
        <topology evidence="1 9">Single-pass type II membrane protein</topology>
    </subcellularLocation>
</comment>
<gene>
    <name evidence="10" type="primary">Chst11-L6</name>
    <name evidence="10" type="ORF">Hamer_G009599</name>
</gene>
<keyword evidence="7" id="KW-0472">Membrane</keyword>
<dbReference type="AlphaFoldDB" id="A0A8J5T3L5"/>
<protein>
    <recommendedName>
        <fullName evidence="9">Carbohydrate sulfotransferase</fullName>
        <ecNumber evidence="9">2.8.2.-</ecNumber>
    </recommendedName>
</protein>
<evidence type="ECO:0000256" key="2">
    <source>
        <dbReference type="ARBA" id="ARBA00006339"/>
    </source>
</evidence>
<dbReference type="GO" id="GO:0016051">
    <property type="term" value="P:carbohydrate biosynthetic process"/>
    <property type="evidence" value="ECO:0007669"/>
    <property type="project" value="InterPro"/>
</dbReference>
<dbReference type="EC" id="2.8.2.-" evidence="9"/>
<comment type="caution">
    <text evidence="10">The sequence shown here is derived from an EMBL/GenBank/DDBJ whole genome shotgun (WGS) entry which is preliminary data.</text>
</comment>
<dbReference type="PANTHER" id="PTHR12137:SF54">
    <property type="entry name" value="CARBOHYDRATE SULFOTRANSFERASE"/>
    <property type="match status" value="1"/>
</dbReference>
<keyword evidence="9" id="KW-0119">Carbohydrate metabolism</keyword>
<name>A0A8J5T3L5_HOMAM</name>
<reference evidence="10" key="1">
    <citation type="journal article" date="2021" name="Sci. Adv.">
        <title>The American lobster genome reveals insights on longevity, neural, and immune adaptations.</title>
        <authorList>
            <person name="Polinski J.M."/>
            <person name="Zimin A.V."/>
            <person name="Clark K.F."/>
            <person name="Kohn A.B."/>
            <person name="Sadowski N."/>
            <person name="Timp W."/>
            <person name="Ptitsyn A."/>
            <person name="Khanna P."/>
            <person name="Romanova D.Y."/>
            <person name="Williams P."/>
            <person name="Greenwood S.J."/>
            <person name="Moroz L.L."/>
            <person name="Walt D.R."/>
            <person name="Bodnar A.G."/>
        </authorList>
    </citation>
    <scope>NUCLEOTIDE SEQUENCE</scope>
    <source>
        <strain evidence="10">GMGI-L3</strain>
    </source>
</reference>
<dbReference type="OrthoDB" id="2019940at2759"/>
<evidence type="ECO:0000256" key="8">
    <source>
        <dbReference type="ARBA" id="ARBA00023180"/>
    </source>
</evidence>
<dbReference type="Pfam" id="PF03567">
    <property type="entry name" value="Sulfotransfer_2"/>
    <property type="match status" value="1"/>
</dbReference>
<evidence type="ECO:0000256" key="6">
    <source>
        <dbReference type="ARBA" id="ARBA00023034"/>
    </source>
</evidence>
<dbReference type="GO" id="GO:0000139">
    <property type="term" value="C:Golgi membrane"/>
    <property type="evidence" value="ECO:0007669"/>
    <property type="project" value="UniProtKB-SubCell"/>
</dbReference>
<keyword evidence="9" id="KW-0735">Signal-anchor</keyword>
<accession>A0A8J5T3L5</accession>
<evidence type="ECO:0000313" key="10">
    <source>
        <dbReference type="EMBL" id="KAG7172246.1"/>
    </source>
</evidence>
<keyword evidence="3 9" id="KW-0808">Transferase</keyword>
<evidence type="ECO:0000313" key="11">
    <source>
        <dbReference type="Proteomes" id="UP000747542"/>
    </source>
</evidence>
<dbReference type="GO" id="GO:0008146">
    <property type="term" value="F:sulfotransferase activity"/>
    <property type="evidence" value="ECO:0007669"/>
    <property type="project" value="InterPro"/>
</dbReference>
<evidence type="ECO:0000256" key="1">
    <source>
        <dbReference type="ARBA" id="ARBA00004323"/>
    </source>
</evidence>
<dbReference type="PANTHER" id="PTHR12137">
    <property type="entry name" value="CARBOHYDRATE SULFOTRANSFERASE"/>
    <property type="match status" value="1"/>
</dbReference>
<evidence type="ECO:0000256" key="3">
    <source>
        <dbReference type="ARBA" id="ARBA00022679"/>
    </source>
</evidence>
<dbReference type="InterPro" id="IPR018011">
    <property type="entry name" value="Carb_sulfotrans_8-10"/>
</dbReference>
<comment type="similarity">
    <text evidence="2 9">Belongs to the sulfotransferase 2 family.</text>
</comment>
<evidence type="ECO:0000256" key="5">
    <source>
        <dbReference type="ARBA" id="ARBA00022989"/>
    </source>
</evidence>
<dbReference type="Proteomes" id="UP000747542">
    <property type="component" value="Unassembled WGS sequence"/>
</dbReference>